<comment type="caution">
    <text evidence="1">The sequence shown here is derived from an EMBL/GenBank/DDBJ whole genome shotgun (WGS) entry which is preliminary data.</text>
</comment>
<dbReference type="EMBL" id="JBBNAG010000002">
    <property type="protein sequence ID" value="KAK9157037.1"/>
    <property type="molecule type" value="Genomic_DNA"/>
</dbReference>
<keyword evidence="2" id="KW-1185">Reference proteome</keyword>
<proteinExistence type="predicted"/>
<protein>
    <submittedName>
        <fullName evidence="1">Uncharacterized protein</fullName>
    </submittedName>
</protein>
<sequence>MLMMRTQRLTTILTIESDIEHMFGYEFKKVARPTPDQPERSLRCCPDSIFLSSYNCFKYTSALLMSTYSSLGADLNLGNELDIIQQVINTREKTWGREEMSGVLILGAQLQRRRQELTQATPNQPVDNEMVYYDVVGGCPKGRVYDLESLGRKMRKYADPGGSTSQVSSMNKGIGSSFVDTKSSLIANYPGHSRCKRKKMSTEAYVQSKLASIQFQSSN</sequence>
<evidence type="ECO:0000313" key="2">
    <source>
        <dbReference type="Proteomes" id="UP001419268"/>
    </source>
</evidence>
<accession>A0AAP0KST4</accession>
<evidence type="ECO:0000313" key="1">
    <source>
        <dbReference type="EMBL" id="KAK9157037.1"/>
    </source>
</evidence>
<name>A0AAP0KST4_9MAGN</name>
<gene>
    <name evidence="1" type="ORF">Scep_003611</name>
</gene>
<organism evidence="1 2">
    <name type="scientific">Stephania cephalantha</name>
    <dbReference type="NCBI Taxonomy" id="152367"/>
    <lineage>
        <taxon>Eukaryota</taxon>
        <taxon>Viridiplantae</taxon>
        <taxon>Streptophyta</taxon>
        <taxon>Embryophyta</taxon>
        <taxon>Tracheophyta</taxon>
        <taxon>Spermatophyta</taxon>
        <taxon>Magnoliopsida</taxon>
        <taxon>Ranunculales</taxon>
        <taxon>Menispermaceae</taxon>
        <taxon>Menispermoideae</taxon>
        <taxon>Cissampelideae</taxon>
        <taxon>Stephania</taxon>
    </lineage>
</organism>
<reference evidence="1 2" key="1">
    <citation type="submission" date="2024-01" db="EMBL/GenBank/DDBJ databases">
        <title>Genome assemblies of Stephania.</title>
        <authorList>
            <person name="Yang L."/>
        </authorList>
    </citation>
    <scope>NUCLEOTIDE SEQUENCE [LARGE SCALE GENOMIC DNA]</scope>
    <source>
        <strain evidence="1">JXDWG</strain>
        <tissue evidence="1">Leaf</tissue>
    </source>
</reference>
<dbReference type="Proteomes" id="UP001419268">
    <property type="component" value="Unassembled WGS sequence"/>
</dbReference>
<dbReference type="AlphaFoldDB" id="A0AAP0KST4"/>